<reference evidence="1 2" key="1">
    <citation type="submission" date="2023-03" db="EMBL/GenBank/DDBJ databases">
        <title>WGS of Gossypium arboreum.</title>
        <authorList>
            <person name="Yu D."/>
        </authorList>
    </citation>
    <scope>NUCLEOTIDE SEQUENCE [LARGE SCALE GENOMIC DNA]</scope>
    <source>
        <tissue evidence="1">Leaf</tissue>
    </source>
</reference>
<protein>
    <recommendedName>
        <fullName evidence="3">Reverse transcriptase</fullName>
    </recommendedName>
</protein>
<organism evidence="1 2">
    <name type="scientific">Gossypium arboreum</name>
    <name type="common">Tree cotton</name>
    <name type="synonym">Gossypium nanking</name>
    <dbReference type="NCBI Taxonomy" id="29729"/>
    <lineage>
        <taxon>Eukaryota</taxon>
        <taxon>Viridiplantae</taxon>
        <taxon>Streptophyta</taxon>
        <taxon>Embryophyta</taxon>
        <taxon>Tracheophyta</taxon>
        <taxon>Spermatophyta</taxon>
        <taxon>Magnoliopsida</taxon>
        <taxon>eudicotyledons</taxon>
        <taxon>Gunneridae</taxon>
        <taxon>Pentapetalae</taxon>
        <taxon>rosids</taxon>
        <taxon>malvids</taxon>
        <taxon>Malvales</taxon>
        <taxon>Malvaceae</taxon>
        <taxon>Malvoideae</taxon>
        <taxon>Gossypium</taxon>
    </lineage>
</organism>
<evidence type="ECO:0000313" key="1">
    <source>
        <dbReference type="EMBL" id="KAK5845333.1"/>
    </source>
</evidence>
<gene>
    <name evidence="1" type="ORF">PVK06_001504</name>
</gene>
<sequence>METKVSSKRMEAIKRQCGFLNGIDIDAIGTRGGLSLGWKEGLNLTLKSFSKSYIDVEVANEDELDTWRFTGFYGVPVEQKRRESWDLLRFLKSKNNKPWLVTRDFNEILFSFKKKGGRIREERQMASFREAIEYCELYDLGFSGQ</sequence>
<comment type="caution">
    <text evidence="1">The sequence shown here is derived from an EMBL/GenBank/DDBJ whole genome shotgun (WGS) entry which is preliminary data.</text>
</comment>
<dbReference type="Proteomes" id="UP001358586">
    <property type="component" value="Chromosome 1"/>
</dbReference>
<name>A0ABR0R2I9_GOSAR</name>
<dbReference type="EMBL" id="JARKNE010000001">
    <property type="protein sequence ID" value="KAK5845333.1"/>
    <property type="molecule type" value="Genomic_DNA"/>
</dbReference>
<proteinExistence type="predicted"/>
<dbReference type="InterPro" id="IPR036691">
    <property type="entry name" value="Endo/exonu/phosph_ase_sf"/>
</dbReference>
<accession>A0ABR0R2I9</accession>
<dbReference type="PANTHER" id="PTHR35218">
    <property type="entry name" value="RNASE H DOMAIN-CONTAINING PROTEIN"/>
    <property type="match status" value="1"/>
</dbReference>
<dbReference type="Gene3D" id="3.60.10.10">
    <property type="entry name" value="Endonuclease/exonuclease/phosphatase"/>
    <property type="match status" value="1"/>
</dbReference>
<dbReference type="SUPFAM" id="SSF56219">
    <property type="entry name" value="DNase I-like"/>
    <property type="match status" value="1"/>
</dbReference>
<evidence type="ECO:0000313" key="2">
    <source>
        <dbReference type="Proteomes" id="UP001358586"/>
    </source>
</evidence>
<keyword evidence="2" id="KW-1185">Reference proteome</keyword>
<evidence type="ECO:0008006" key="3">
    <source>
        <dbReference type="Google" id="ProtNLM"/>
    </source>
</evidence>
<dbReference type="PANTHER" id="PTHR35218:SF9">
    <property type="entry name" value="ENDONUCLEASE_EXONUCLEASE_PHOSPHATASE DOMAIN-CONTAINING PROTEIN"/>
    <property type="match status" value="1"/>
</dbReference>